<name>B7BHC9_9BACT</name>
<reference evidence="1 2" key="2">
    <citation type="submission" date="2008-10" db="EMBL/GenBank/DDBJ databases">
        <authorList>
            <person name="Fulton L."/>
            <person name="Clifton S."/>
            <person name="Fulton B."/>
            <person name="Xu J."/>
            <person name="Minx P."/>
            <person name="Pepin K.H."/>
            <person name="Johnson M."/>
            <person name="Bhonagiri V."/>
            <person name="Nash W.E."/>
            <person name="Mardis E.R."/>
            <person name="Wilson R.K."/>
        </authorList>
    </citation>
    <scope>NUCLEOTIDE SEQUENCE [LARGE SCALE GENOMIC DNA]</scope>
    <source>
        <strain evidence="1 2">DSM 18315</strain>
    </source>
</reference>
<feature type="non-terminal residue" evidence="1">
    <location>
        <position position="52"/>
    </location>
</feature>
<comment type="caution">
    <text evidence="1">The sequence shown here is derived from an EMBL/GenBank/DDBJ whole genome shotgun (WGS) entry which is preliminary data.</text>
</comment>
<gene>
    <name evidence="1" type="ORF">PRABACTJOHN_04479</name>
</gene>
<dbReference type="AlphaFoldDB" id="B7BHC9"/>
<accession>B7BHC9</accession>
<evidence type="ECO:0000313" key="1">
    <source>
        <dbReference type="EMBL" id="EEC94162.1"/>
    </source>
</evidence>
<evidence type="ECO:0000313" key="2">
    <source>
        <dbReference type="Proteomes" id="UP000005510"/>
    </source>
</evidence>
<reference evidence="1 2" key="1">
    <citation type="submission" date="2008-10" db="EMBL/GenBank/DDBJ databases">
        <title>Draft genome sequence of Parabacteroides johnsonii (DSM 18315).</title>
        <authorList>
            <person name="Sudarsanam P."/>
            <person name="Ley R."/>
            <person name="Guruge J."/>
            <person name="Turnbaugh P.J."/>
            <person name="Mahowald M."/>
            <person name="Liep D."/>
            <person name="Gordon J."/>
        </authorList>
    </citation>
    <scope>NUCLEOTIDE SEQUENCE [LARGE SCALE GENOMIC DNA]</scope>
    <source>
        <strain evidence="1 2">DSM 18315</strain>
    </source>
</reference>
<sequence>MFVKKYYPCGQIELHRVENQNRCGSSFDLDQWFFYEYDNKGIKKQDFFGIQI</sequence>
<protein>
    <submittedName>
        <fullName evidence="1">Uncharacterized protein</fullName>
    </submittedName>
</protein>
<dbReference type="HOGENOM" id="CLU_3092083_0_0_10"/>
<dbReference type="Proteomes" id="UP000005510">
    <property type="component" value="Unassembled WGS sequence"/>
</dbReference>
<dbReference type="EMBL" id="ABYH01000460">
    <property type="protein sequence ID" value="EEC94162.1"/>
    <property type="molecule type" value="Genomic_DNA"/>
</dbReference>
<organism evidence="1 2">
    <name type="scientific">Parabacteroides johnsonii DSM 18315</name>
    <dbReference type="NCBI Taxonomy" id="537006"/>
    <lineage>
        <taxon>Bacteria</taxon>
        <taxon>Pseudomonadati</taxon>
        <taxon>Bacteroidota</taxon>
        <taxon>Bacteroidia</taxon>
        <taxon>Bacteroidales</taxon>
        <taxon>Tannerellaceae</taxon>
        <taxon>Parabacteroides</taxon>
    </lineage>
</organism>
<proteinExistence type="predicted"/>